<dbReference type="GO" id="GO:0006542">
    <property type="term" value="P:glutamine biosynthetic process"/>
    <property type="evidence" value="ECO:0007669"/>
    <property type="project" value="InterPro"/>
</dbReference>
<evidence type="ECO:0000256" key="5">
    <source>
        <dbReference type="PROSITE-ProRule" id="PRU01330"/>
    </source>
</evidence>
<reference evidence="10 11" key="1">
    <citation type="submission" date="2017-10" db="EMBL/GenBank/DDBJ databases">
        <title>The new phylogeny of genus Mycobacterium.</title>
        <authorList>
            <person name="Tortoli E."/>
            <person name="Trovato A."/>
            <person name="Cirillo D.M."/>
        </authorList>
    </citation>
    <scope>NUCLEOTIDE SEQUENCE [LARGE SCALE GENOMIC DNA]</scope>
    <source>
        <strain evidence="10 11">CCUG37673</strain>
    </source>
</reference>
<evidence type="ECO:0000313" key="11">
    <source>
        <dbReference type="Proteomes" id="UP000220914"/>
    </source>
</evidence>
<evidence type="ECO:0000313" key="9">
    <source>
        <dbReference type="EMBL" id="GFG50870.1"/>
    </source>
</evidence>
<feature type="domain" description="GS beta-grasp" evidence="7">
    <location>
        <begin position="28"/>
        <end position="124"/>
    </location>
</feature>
<evidence type="ECO:0000259" key="8">
    <source>
        <dbReference type="PROSITE" id="PS51987"/>
    </source>
</evidence>
<dbReference type="OrthoDB" id="9807095at2"/>
<dbReference type="SMART" id="SM01230">
    <property type="entry name" value="Gln-synt_C"/>
    <property type="match status" value="1"/>
</dbReference>
<evidence type="ECO:0000256" key="6">
    <source>
        <dbReference type="RuleBase" id="RU000384"/>
    </source>
</evidence>
<reference evidence="9 12" key="2">
    <citation type="journal article" date="2019" name="Emerg. Microbes Infect.">
        <title>Comprehensive subspecies identification of 175 nontuberculous mycobacteria species based on 7547 genomic profiles.</title>
        <authorList>
            <person name="Matsumoto Y."/>
            <person name="Kinjo T."/>
            <person name="Motooka D."/>
            <person name="Nabeya D."/>
            <person name="Jung N."/>
            <person name="Uechi K."/>
            <person name="Horii T."/>
            <person name="Iida T."/>
            <person name="Fujita J."/>
            <person name="Nakamura S."/>
        </authorList>
    </citation>
    <scope>NUCLEOTIDE SEQUENCE [LARGE SCALE GENOMIC DNA]</scope>
    <source>
        <strain evidence="9 12">JCM 6377</strain>
    </source>
</reference>
<keyword evidence="11" id="KW-1185">Reference proteome</keyword>
<dbReference type="GO" id="GO:0005524">
    <property type="term" value="F:ATP binding"/>
    <property type="evidence" value="ECO:0007669"/>
    <property type="project" value="UniProtKB-KW"/>
</dbReference>
<accession>A0A2A7MPB0</accession>
<dbReference type="PANTHER" id="PTHR43785:SF12">
    <property type="entry name" value="TYPE-1 GLUTAMINE SYNTHETASE 2"/>
    <property type="match status" value="1"/>
</dbReference>
<comment type="caution">
    <text evidence="10">The sequence shown here is derived from an EMBL/GenBank/DDBJ whole genome shotgun (WGS) entry which is preliminary data.</text>
</comment>
<feature type="domain" description="GS catalytic" evidence="8">
    <location>
        <begin position="131"/>
        <end position="450"/>
    </location>
</feature>
<evidence type="ECO:0000256" key="1">
    <source>
        <dbReference type="ARBA" id="ARBA00009897"/>
    </source>
</evidence>
<dbReference type="Gene3D" id="3.30.590.10">
    <property type="entry name" value="Glutamine synthetase/guanido kinase, catalytic domain"/>
    <property type="match status" value="1"/>
</dbReference>
<dbReference type="RefSeq" id="WP_097944851.1">
    <property type="nucleotide sequence ID" value="NZ_BLKS01000001.1"/>
</dbReference>
<dbReference type="EMBL" id="PDCP01000121">
    <property type="protein sequence ID" value="PEG33333.1"/>
    <property type="molecule type" value="Genomic_DNA"/>
</dbReference>
<dbReference type="InterPro" id="IPR014746">
    <property type="entry name" value="Gln_synth/guanido_kin_cat_dom"/>
</dbReference>
<proteinExistence type="inferred from homology"/>
<dbReference type="EMBL" id="BLKS01000001">
    <property type="protein sequence ID" value="GFG50870.1"/>
    <property type="molecule type" value="Genomic_DNA"/>
</dbReference>
<keyword evidence="2 9" id="KW-0436">Ligase</keyword>
<keyword evidence="3" id="KW-0547">Nucleotide-binding</keyword>
<dbReference type="SUPFAM" id="SSF54368">
    <property type="entry name" value="Glutamine synthetase, N-terminal domain"/>
    <property type="match status" value="1"/>
</dbReference>
<reference evidence="9" key="3">
    <citation type="submission" date="2020-02" db="EMBL/GenBank/DDBJ databases">
        <authorList>
            <person name="Matsumoto Y."/>
            <person name="Motooka D."/>
            <person name="Nakamura S."/>
        </authorList>
    </citation>
    <scope>NUCLEOTIDE SEQUENCE</scope>
    <source>
        <strain evidence="9">JCM 6377</strain>
    </source>
</reference>
<gene>
    <name evidence="10" type="ORF">CQY20_31305</name>
    <name evidence="9" type="ORF">MAGR_23110</name>
</gene>
<protein>
    <submittedName>
        <fullName evidence="9">Glutamate--ammonia ligase</fullName>
    </submittedName>
    <submittedName>
        <fullName evidence="10">Glutamine synthetase</fullName>
    </submittedName>
</protein>
<dbReference type="GO" id="GO:0004356">
    <property type="term" value="F:glutamine synthetase activity"/>
    <property type="evidence" value="ECO:0007669"/>
    <property type="project" value="InterPro"/>
</dbReference>
<name>A0A2A7MPB0_MYCAG</name>
<dbReference type="Pfam" id="PF00120">
    <property type="entry name" value="Gln-synt_C"/>
    <property type="match status" value="1"/>
</dbReference>
<dbReference type="Gene3D" id="3.10.20.70">
    <property type="entry name" value="Glutamine synthetase, N-terminal domain"/>
    <property type="match status" value="1"/>
</dbReference>
<evidence type="ECO:0000256" key="2">
    <source>
        <dbReference type="ARBA" id="ARBA00022598"/>
    </source>
</evidence>
<dbReference type="SUPFAM" id="SSF55931">
    <property type="entry name" value="Glutamine synthetase/guanido kinase"/>
    <property type="match status" value="1"/>
</dbReference>
<evidence type="ECO:0000313" key="12">
    <source>
        <dbReference type="Proteomes" id="UP000465302"/>
    </source>
</evidence>
<dbReference type="InterPro" id="IPR008146">
    <property type="entry name" value="Gln_synth_cat_dom"/>
</dbReference>
<dbReference type="PROSITE" id="PS51987">
    <property type="entry name" value="GS_CATALYTIC"/>
    <property type="match status" value="1"/>
</dbReference>
<dbReference type="InterPro" id="IPR036651">
    <property type="entry name" value="Gln_synt_N_sf"/>
</dbReference>
<evidence type="ECO:0000313" key="10">
    <source>
        <dbReference type="EMBL" id="PEG33333.1"/>
    </source>
</evidence>
<evidence type="ECO:0000256" key="3">
    <source>
        <dbReference type="ARBA" id="ARBA00022741"/>
    </source>
</evidence>
<organism evidence="10 11">
    <name type="scientific">Mycolicibacterium agri</name>
    <name type="common">Mycobacterium agri</name>
    <dbReference type="NCBI Taxonomy" id="36811"/>
    <lineage>
        <taxon>Bacteria</taxon>
        <taxon>Bacillati</taxon>
        <taxon>Actinomycetota</taxon>
        <taxon>Actinomycetes</taxon>
        <taxon>Mycobacteriales</taxon>
        <taxon>Mycobacteriaceae</taxon>
        <taxon>Mycolicibacterium</taxon>
    </lineage>
</organism>
<keyword evidence="4" id="KW-0067">ATP-binding</keyword>
<dbReference type="InterPro" id="IPR008147">
    <property type="entry name" value="Gln_synt_N"/>
</dbReference>
<dbReference type="Proteomes" id="UP000465302">
    <property type="component" value="Unassembled WGS sequence"/>
</dbReference>
<dbReference type="Proteomes" id="UP000220914">
    <property type="component" value="Unassembled WGS sequence"/>
</dbReference>
<dbReference type="AlphaFoldDB" id="A0A2A7MPB0"/>
<evidence type="ECO:0000259" key="7">
    <source>
        <dbReference type="PROSITE" id="PS51986"/>
    </source>
</evidence>
<comment type="similarity">
    <text evidence="1 5 6">Belongs to the glutamine synthetase family.</text>
</comment>
<sequence>MTETVNSTELGASASAREQELRNALAAGALTEIEVAWSDPFGHAQGKRIPANQFLSRALGTGFAFCEASLGWNTEGTVIDSLRLTNWSGGYPDVYAVPDLSTYRPLPWRPQVGHVISDIVAHDRSPSLLDPRAVLKRVLARLAALGFTAKVGVEFELYLLNPDGTAFHDDIHAYSLENANALDPILGDLYETLSAFTALEGIQTEYGPGQIETNLVYTDALEAADDAARLKYAAKEVARKHGKIASFMPKPFTEHSGSSQHVHISLWRGDEPAFAPQDEAENELALHAIAGLLEHLPSITLFGAHSVNAYRRFTPDSFAPATVTWSRDNRSAAVRSLIEPDPSASRIELRSGASDANPYWLIASALAAVVAGLEAKRNAPPALGGNLYTEGVPLPESLGVAIELATRDDTILEILGADSVLDFAALARSEWLEYSNEVSDWERRRYLLRS</sequence>
<evidence type="ECO:0000256" key="4">
    <source>
        <dbReference type="ARBA" id="ARBA00022840"/>
    </source>
</evidence>
<dbReference type="PANTHER" id="PTHR43785">
    <property type="entry name" value="GAMMA-GLUTAMYLPUTRESCINE SYNTHETASE"/>
    <property type="match status" value="1"/>
</dbReference>
<dbReference type="PROSITE" id="PS51986">
    <property type="entry name" value="GS_BETA_GRASP"/>
    <property type="match status" value="1"/>
</dbReference>